<evidence type="ECO:0000313" key="3">
    <source>
        <dbReference type="Proteomes" id="UP000003277"/>
    </source>
</evidence>
<dbReference type="Proteomes" id="UP000003277">
    <property type="component" value="Unassembled WGS sequence"/>
</dbReference>
<evidence type="ECO:0000313" key="2">
    <source>
        <dbReference type="EMBL" id="EHO63035.1"/>
    </source>
</evidence>
<sequence>MKRPQKVTRETRPNQYARKMYGKEKTEKIMEDEDMEKIQPSRNGTKKKIRTLLNRRLRHSMKNKDLPNGAAYRRETAWEEE</sequence>
<dbReference type="EMBL" id="ADLT01000029">
    <property type="protein sequence ID" value="EHO63035.1"/>
    <property type="molecule type" value="Genomic_DNA"/>
</dbReference>
<dbReference type="HOGENOM" id="CLU_2568341_0_0_9"/>
<proteinExistence type="predicted"/>
<dbReference type="PATRIC" id="fig|742743.3.peg.1043"/>
<organism evidence="2 3">
    <name type="scientific">Dialister succinatiphilus YIT 11850</name>
    <dbReference type="NCBI Taxonomy" id="742743"/>
    <lineage>
        <taxon>Bacteria</taxon>
        <taxon>Bacillati</taxon>
        <taxon>Bacillota</taxon>
        <taxon>Negativicutes</taxon>
        <taxon>Veillonellales</taxon>
        <taxon>Veillonellaceae</taxon>
        <taxon>Dialister</taxon>
    </lineage>
</organism>
<feature type="region of interest" description="Disordered" evidence="1">
    <location>
        <begin position="57"/>
        <end position="81"/>
    </location>
</feature>
<dbReference type="RefSeq" id="WP_008859517.1">
    <property type="nucleotide sequence ID" value="NZ_JH591187.1"/>
</dbReference>
<dbReference type="OrthoDB" id="9959743at2"/>
<accession>H1D084</accession>
<dbReference type="STRING" id="742743.HMPREF9453_01022"/>
<keyword evidence="3" id="KW-1185">Reference proteome</keyword>
<name>H1D084_9FIRM</name>
<feature type="compositionally biased region" description="Basic and acidic residues" evidence="1">
    <location>
        <begin position="72"/>
        <end position="81"/>
    </location>
</feature>
<reference evidence="2 3" key="1">
    <citation type="submission" date="2011-11" db="EMBL/GenBank/DDBJ databases">
        <title>The Genome Sequence of Dialister succinatiphilus YIT 11850.</title>
        <authorList>
            <consortium name="The Broad Institute Genome Sequencing Platform"/>
            <person name="Earl A."/>
            <person name="Ward D."/>
            <person name="Feldgarden M."/>
            <person name="Gevers D."/>
            <person name="Morotomi M."/>
            <person name="Young S.K."/>
            <person name="Zeng Q."/>
            <person name="Gargeya S."/>
            <person name="Fitzgerald M."/>
            <person name="Haas B."/>
            <person name="Abouelleil A."/>
            <person name="Alvarado L."/>
            <person name="Arachchi H.M."/>
            <person name="Berlin A."/>
            <person name="Brown A."/>
            <person name="Chapman S.B."/>
            <person name="Dunbar C."/>
            <person name="Gearin G."/>
            <person name="Goldberg J."/>
            <person name="Griggs A."/>
            <person name="Gujja S."/>
            <person name="Heiman D."/>
            <person name="Howarth C."/>
            <person name="Lui A."/>
            <person name="MacDonald P.J.P."/>
            <person name="Montmayeur A."/>
            <person name="Murphy C."/>
            <person name="Neiman D."/>
            <person name="Pearson M."/>
            <person name="Priest M."/>
            <person name="Roberts A."/>
            <person name="Saif S."/>
            <person name="Shea T."/>
            <person name="Sisk P."/>
            <person name="Stolte C."/>
            <person name="Sykes S."/>
            <person name="Wortman J."/>
            <person name="Nusbaum C."/>
            <person name="Birren B."/>
        </authorList>
    </citation>
    <scope>NUCLEOTIDE SEQUENCE [LARGE SCALE GENOMIC DNA]</scope>
    <source>
        <strain evidence="2 3">YIT 11850</strain>
    </source>
</reference>
<comment type="caution">
    <text evidence="2">The sequence shown here is derived from an EMBL/GenBank/DDBJ whole genome shotgun (WGS) entry which is preliminary data.</text>
</comment>
<dbReference type="GeneID" id="98911291"/>
<gene>
    <name evidence="2" type="ORF">HMPREF9453_01022</name>
</gene>
<evidence type="ECO:0000256" key="1">
    <source>
        <dbReference type="SAM" id="MobiDB-lite"/>
    </source>
</evidence>
<protein>
    <submittedName>
        <fullName evidence="2">Uncharacterized protein</fullName>
    </submittedName>
</protein>
<dbReference type="AlphaFoldDB" id="H1D084"/>